<organism evidence="1 2">
    <name type="scientific">Lamprobacter modestohalophilus</name>
    <dbReference type="NCBI Taxonomy" id="1064514"/>
    <lineage>
        <taxon>Bacteria</taxon>
        <taxon>Pseudomonadati</taxon>
        <taxon>Pseudomonadota</taxon>
        <taxon>Gammaproteobacteria</taxon>
        <taxon>Chromatiales</taxon>
        <taxon>Chromatiaceae</taxon>
        <taxon>Lamprobacter</taxon>
    </lineage>
</organism>
<evidence type="ECO:0000313" key="1">
    <source>
        <dbReference type="EMBL" id="MBK1619136.1"/>
    </source>
</evidence>
<sequence length="354" mass="39256">MVRIVVTPPAAVGAESTGPIPLTHHQILELVAPFSRRGRQVDLAASDRALRRLNFKPVSHPDLPLAGEALTESLILEHPEADQFRLRRILTDDSGLSSTLEIEGPDAGLLLEQVEAIAVERQIIAVEGVHIARSYRLQPVAASEHRPAHWRLQLTTAEARAEGTVLTLNAKTGRKMPADIELDGEAEHHLQVPADLFAVLGWDWRPLRPLGKFWRGSVRIAADEPQRTADAESKFSRAVSHLAKTLRSDPADFHARWQSARWRVTFQRAIPVLIGIGLMGSAPLIQLFSLEDASLARMLIFHAPPMLLIGIFMMRELPVIEIPPMPRRLVGRDWIIDDGKGRLERRSVQGAEAG</sequence>
<comment type="caution">
    <text evidence="1">The sequence shown here is derived from an EMBL/GenBank/DDBJ whole genome shotgun (WGS) entry which is preliminary data.</text>
</comment>
<reference evidence="1 2" key="1">
    <citation type="journal article" date="2020" name="Microorganisms">
        <title>Osmotic Adaptation and Compatible Solute Biosynthesis of Phototrophic Bacteria as Revealed from Genome Analyses.</title>
        <authorList>
            <person name="Imhoff J.F."/>
            <person name="Rahn T."/>
            <person name="Kunzel S."/>
            <person name="Keller A."/>
            <person name="Neulinger S.C."/>
        </authorList>
    </citation>
    <scope>NUCLEOTIDE SEQUENCE [LARGE SCALE GENOMIC DNA]</scope>
    <source>
        <strain evidence="1 2">DSM 25653</strain>
    </source>
</reference>
<dbReference type="AlphaFoldDB" id="A0A9X0W974"/>
<accession>A0A9X0W974</accession>
<dbReference type="RefSeq" id="WP_200244152.1">
    <property type="nucleotide sequence ID" value="NZ_NRRY01000018.1"/>
</dbReference>
<gene>
    <name evidence="1" type="ORF">CKO42_11970</name>
</gene>
<evidence type="ECO:0000313" key="2">
    <source>
        <dbReference type="Proteomes" id="UP001138768"/>
    </source>
</evidence>
<keyword evidence="2" id="KW-1185">Reference proteome</keyword>
<dbReference type="EMBL" id="NRRY01000018">
    <property type="protein sequence ID" value="MBK1619136.1"/>
    <property type="molecule type" value="Genomic_DNA"/>
</dbReference>
<name>A0A9X0W974_9GAMM</name>
<dbReference type="Proteomes" id="UP001138768">
    <property type="component" value="Unassembled WGS sequence"/>
</dbReference>
<proteinExistence type="predicted"/>
<protein>
    <submittedName>
        <fullName evidence="1">Uncharacterized protein</fullName>
    </submittedName>
</protein>